<evidence type="ECO:0000313" key="2">
    <source>
        <dbReference type="EMBL" id="GMT16487.1"/>
    </source>
</evidence>
<dbReference type="PROSITE" id="PS50181">
    <property type="entry name" value="FBOX"/>
    <property type="match status" value="1"/>
</dbReference>
<feature type="domain" description="F-box" evidence="1">
    <location>
        <begin position="76"/>
        <end position="123"/>
    </location>
</feature>
<organism evidence="2 3">
    <name type="scientific">Pristionchus fissidentatus</name>
    <dbReference type="NCBI Taxonomy" id="1538716"/>
    <lineage>
        <taxon>Eukaryota</taxon>
        <taxon>Metazoa</taxon>
        <taxon>Ecdysozoa</taxon>
        <taxon>Nematoda</taxon>
        <taxon>Chromadorea</taxon>
        <taxon>Rhabditida</taxon>
        <taxon>Rhabditina</taxon>
        <taxon>Diplogasteromorpha</taxon>
        <taxon>Diplogasteroidea</taxon>
        <taxon>Neodiplogasteridae</taxon>
        <taxon>Pristionchus</taxon>
    </lineage>
</organism>
<dbReference type="AlphaFoldDB" id="A0AAV5VCN4"/>
<accession>A0AAV5VCN4</accession>
<reference evidence="2" key="1">
    <citation type="submission" date="2023-10" db="EMBL/GenBank/DDBJ databases">
        <title>Genome assembly of Pristionchus species.</title>
        <authorList>
            <person name="Yoshida K."/>
            <person name="Sommer R.J."/>
        </authorList>
    </citation>
    <scope>NUCLEOTIDE SEQUENCE</scope>
    <source>
        <strain evidence="2">RS5133</strain>
    </source>
</reference>
<keyword evidence="3" id="KW-1185">Reference proteome</keyword>
<evidence type="ECO:0000259" key="1">
    <source>
        <dbReference type="PROSITE" id="PS50181"/>
    </source>
</evidence>
<protein>
    <recommendedName>
        <fullName evidence="1">F-box domain-containing protein</fullName>
    </recommendedName>
</protein>
<dbReference type="Proteomes" id="UP001432322">
    <property type="component" value="Unassembled WGS sequence"/>
</dbReference>
<dbReference type="EMBL" id="BTSY01000002">
    <property type="protein sequence ID" value="GMT16487.1"/>
    <property type="molecule type" value="Genomic_DNA"/>
</dbReference>
<comment type="caution">
    <text evidence="2">The sequence shown here is derived from an EMBL/GenBank/DDBJ whole genome shotgun (WGS) entry which is preliminary data.</text>
</comment>
<dbReference type="InterPro" id="IPR036047">
    <property type="entry name" value="F-box-like_dom_sf"/>
</dbReference>
<gene>
    <name evidence="2" type="ORF">PFISCL1PPCAC_7784</name>
</gene>
<proteinExistence type="predicted"/>
<dbReference type="SUPFAM" id="SSF81383">
    <property type="entry name" value="F-box domain"/>
    <property type="match status" value="1"/>
</dbReference>
<evidence type="ECO:0000313" key="3">
    <source>
        <dbReference type="Proteomes" id="UP001432322"/>
    </source>
</evidence>
<dbReference type="InterPro" id="IPR001810">
    <property type="entry name" value="F-box_dom"/>
</dbReference>
<feature type="non-terminal residue" evidence="2">
    <location>
        <position position="1"/>
    </location>
</feature>
<name>A0AAV5VCN4_9BILA</name>
<feature type="non-terminal residue" evidence="2">
    <location>
        <position position="123"/>
    </location>
</feature>
<sequence>ITELDWLRELVSVFDKDQKRLKYRLEDIFESSESLSEAFARQETAIQYASNGTTPRITLKTSQPPTPEMQWSKDQKIFLLDLPSLVLDNILKFVDNIDLLYRRAVCRKTKFAVDDAASRRETV</sequence>
<dbReference type="Pfam" id="PF00646">
    <property type="entry name" value="F-box"/>
    <property type="match status" value="1"/>
</dbReference>